<accession>A0A0F2LYX5</accession>
<dbReference type="GeneID" id="27665776"/>
<dbReference type="AlphaFoldDB" id="A0A0F2LYX5"/>
<feature type="region of interest" description="Disordered" evidence="1">
    <location>
        <begin position="56"/>
        <end position="97"/>
    </location>
</feature>
<reference evidence="2 3" key="1">
    <citation type="journal article" date="2014" name="BMC Genomics">
        <title>Comparative genomics of the major fungal agents of human and animal Sporotrichosis: Sporothrix schenckii and Sporothrix brasiliensis.</title>
        <authorList>
            <person name="Teixeira M.M."/>
            <person name="de Almeida L.G."/>
            <person name="Kubitschek-Barreira P."/>
            <person name="Alves F.L."/>
            <person name="Kioshima E.S."/>
            <person name="Abadio A.K."/>
            <person name="Fernandes L."/>
            <person name="Derengowski L.S."/>
            <person name="Ferreira K.S."/>
            <person name="Souza R.C."/>
            <person name="Ruiz J.C."/>
            <person name="de Andrade N.C."/>
            <person name="Paes H.C."/>
            <person name="Nicola A.M."/>
            <person name="Albuquerque P."/>
            <person name="Gerber A.L."/>
            <person name="Martins V.P."/>
            <person name="Peconick L.D."/>
            <person name="Neto A.V."/>
            <person name="Chaucanez C.B."/>
            <person name="Silva P.A."/>
            <person name="Cunha O.L."/>
            <person name="de Oliveira F.F."/>
            <person name="dos Santos T.C."/>
            <person name="Barros A.L."/>
            <person name="Soares M.A."/>
            <person name="de Oliveira L.M."/>
            <person name="Marini M.M."/>
            <person name="Villalobos-Duno H."/>
            <person name="Cunha M.M."/>
            <person name="de Hoog S."/>
            <person name="da Silveira J.F."/>
            <person name="Henrissat B."/>
            <person name="Nino-Vega G.A."/>
            <person name="Cisalpino P.S."/>
            <person name="Mora-Montes H.M."/>
            <person name="Almeida S.R."/>
            <person name="Stajich J.E."/>
            <person name="Lopes-Bezerra L.M."/>
            <person name="Vasconcelos A.T."/>
            <person name="Felipe M.S."/>
        </authorList>
    </citation>
    <scope>NUCLEOTIDE SEQUENCE [LARGE SCALE GENOMIC DNA]</scope>
    <source>
        <strain evidence="2 3">1099-18</strain>
    </source>
</reference>
<evidence type="ECO:0000256" key="1">
    <source>
        <dbReference type="SAM" id="MobiDB-lite"/>
    </source>
</evidence>
<organism evidence="2 3">
    <name type="scientific">Sporothrix schenckii 1099-18</name>
    <dbReference type="NCBI Taxonomy" id="1397361"/>
    <lineage>
        <taxon>Eukaryota</taxon>
        <taxon>Fungi</taxon>
        <taxon>Dikarya</taxon>
        <taxon>Ascomycota</taxon>
        <taxon>Pezizomycotina</taxon>
        <taxon>Sordariomycetes</taxon>
        <taxon>Sordariomycetidae</taxon>
        <taxon>Ophiostomatales</taxon>
        <taxon>Ophiostomataceae</taxon>
        <taxon>Sporothrix</taxon>
    </lineage>
</organism>
<protein>
    <submittedName>
        <fullName evidence="2">Uncharacterized protein</fullName>
    </submittedName>
</protein>
<evidence type="ECO:0000313" key="3">
    <source>
        <dbReference type="Proteomes" id="UP000033710"/>
    </source>
</evidence>
<gene>
    <name evidence="2" type="ORF">SPSK_03664</name>
</gene>
<evidence type="ECO:0000313" key="2">
    <source>
        <dbReference type="EMBL" id="KJR82663.1"/>
    </source>
</evidence>
<dbReference type="VEuPathDB" id="FungiDB:SPSK_03664"/>
<proteinExistence type="predicted"/>
<dbReference type="RefSeq" id="XP_016585339.1">
    <property type="nucleotide sequence ID" value="XM_016730499.1"/>
</dbReference>
<dbReference type="EMBL" id="AXCR01000010">
    <property type="protein sequence ID" value="KJR82663.1"/>
    <property type="molecule type" value="Genomic_DNA"/>
</dbReference>
<sequence>MVSSVLASHSPIPRKAERHAYFSVPAVQSLTRLDRLLAFKALGDYRGETQLFGDSGKEQAMAKGPWNGRRAARKDCANPSDAAHENGKPCNLLSNDGGESDQAAYAHRGKSTPVAGHPLRGYIPQSVAPGKSLLALLYCAFSPKAVLVVRLITMESD</sequence>
<reference evidence="2 3" key="2">
    <citation type="journal article" date="2015" name="Eukaryot. Cell">
        <title>Asexual propagation of a virulent clone complex in a human and feline outbreak of sporotrichosis.</title>
        <authorList>
            <person name="Teixeira Mde M."/>
            <person name="Rodrigues A.M."/>
            <person name="Tsui C.K."/>
            <person name="de Almeida L.G."/>
            <person name="Van Diepeningen A.D."/>
            <person name="van den Ende B.G."/>
            <person name="Fernandes G.F."/>
            <person name="Kano R."/>
            <person name="Hamelin R.C."/>
            <person name="Lopes-Bezerra L.M."/>
            <person name="Vasconcelos A.T."/>
            <person name="de Hoog S."/>
            <person name="de Camargo Z.P."/>
            <person name="Felipe M.S."/>
        </authorList>
    </citation>
    <scope>NUCLEOTIDE SEQUENCE [LARGE SCALE GENOMIC DNA]</scope>
    <source>
        <strain evidence="2 3">1099-18</strain>
    </source>
</reference>
<dbReference type="KEGG" id="ssck:SPSK_03664"/>
<name>A0A0F2LYX5_SPOSC</name>
<comment type="caution">
    <text evidence="2">The sequence shown here is derived from an EMBL/GenBank/DDBJ whole genome shotgun (WGS) entry which is preliminary data.</text>
</comment>
<dbReference type="Proteomes" id="UP000033710">
    <property type="component" value="Unassembled WGS sequence"/>
</dbReference>